<reference evidence="3 4" key="1">
    <citation type="journal article" date="2018" name="BMC Genomics">
        <title>Comparative genome analysis of jujube witches'-broom Phytoplasma, an obligate pathogen that causes jujube witches'-broom disease.</title>
        <authorList>
            <person name="Wang J."/>
            <person name="Song L."/>
            <person name="Jiao Q."/>
            <person name="Yang S."/>
            <person name="Gao R."/>
            <person name="Lu X."/>
            <person name="Zhou G."/>
        </authorList>
    </citation>
    <scope>NUCLEOTIDE SEQUENCE [LARGE SCALE GENOMIC DNA]</scope>
    <source>
        <strain evidence="3">Jwb-nky</strain>
    </source>
</reference>
<dbReference type="KEGG" id="pzi:CWO85_00480"/>
<feature type="compositionally biased region" description="Basic residues" evidence="1">
    <location>
        <begin position="1"/>
        <end position="12"/>
    </location>
</feature>
<keyword evidence="2" id="KW-0812">Transmembrane</keyword>
<evidence type="ECO:0000313" key="3">
    <source>
        <dbReference type="EMBL" id="AYJ01018.1"/>
    </source>
</evidence>
<organism evidence="3 4">
    <name type="scientific">Ziziphus jujuba witches'-broom phytoplasma</name>
    <dbReference type="NCBI Taxonomy" id="135727"/>
    <lineage>
        <taxon>Bacteria</taxon>
        <taxon>Bacillati</taxon>
        <taxon>Mycoplasmatota</taxon>
        <taxon>Mollicutes</taxon>
        <taxon>Acholeplasmatales</taxon>
        <taxon>Acholeplasmataceae</taxon>
        <taxon>Candidatus Phytoplasma</taxon>
        <taxon>16SrV (Elm yellows group)</taxon>
    </lineage>
</organism>
<evidence type="ECO:0000256" key="2">
    <source>
        <dbReference type="SAM" id="Phobius"/>
    </source>
</evidence>
<feature type="transmembrane region" description="Helical" evidence="2">
    <location>
        <begin position="34"/>
        <end position="59"/>
    </location>
</feature>
<accession>A0A660HLV0</accession>
<dbReference type="Proteomes" id="UP000272462">
    <property type="component" value="Chromosome"/>
</dbReference>
<sequence>MKKKINSKKDKKSNKEQIKHPFIKQQNMSWKSRIFFFCLILILALPSIIIFVIEIWKYIKKH</sequence>
<evidence type="ECO:0000313" key="4">
    <source>
        <dbReference type="Proteomes" id="UP000272462"/>
    </source>
</evidence>
<keyword evidence="2" id="KW-0472">Membrane</keyword>
<dbReference type="AlphaFoldDB" id="A0A660HLV0"/>
<feature type="region of interest" description="Disordered" evidence="1">
    <location>
        <begin position="1"/>
        <end position="20"/>
    </location>
</feature>
<proteinExistence type="predicted"/>
<dbReference type="EMBL" id="CP025121">
    <property type="protein sequence ID" value="AYJ01018.1"/>
    <property type="molecule type" value="Genomic_DNA"/>
</dbReference>
<keyword evidence="2" id="KW-1133">Transmembrane helix</keyword>
<protein>
    <submittedName>
        <fullName evidence="3">Uncharacterized protein</fullName>
    </submittedName>
</protein>
<evidence type="ECO:0000256" key="1">
    <source>
        <dbReference type="SAM" id="MobiDB-lite"/>
    </source>
</evidence>
<name>A0A660HLV0_ZIZJU</name>
<gene>
    <name evidence="3" type="ORF">CWO85_00480</name>
</gene>
<keyword evidence="4" id="KW-1185">Reference proteome</keyword>